<evidence type="ECO:0000313" key="2">
    <source>
        <dbReference type="Proteomes" id="UP000324222"/>
    </source>
</evidence>
<name>A0A5B7HPN1_PORTR</name>
<dbReference type="EMBL" id="VSRR010034151">
    <property type="protein sequence ID" value="MPC72103.1"/>
    <property type="molecule type" value="Genomic_DNA"/>
</dbReference>
<dbReference type="Proteomes" id="UP000324222">
    <property type="component" value="Unassembled WGS sequence"/>
</dbReference>
<evidence type="ECO:0000313" key="1">
    <source>
        <dbReference type="EMBL" id="MPC72103.1"/>
    </source>
</evidence>
<keyword evidence="2" id="KW-1185">Reference proteome</keyword>
<dbReference type="AlphaFoldDB" id="A0A5B7HPN1"/>
<gene>
    <name evidence="1" type="ORF">E2C01_066396</name>
</gene>
<organism evidence="1 2">
    <name type="scientific">Portunus trituberculatus</name>
    <name type="common">Swimming crab</name>
    <name type="synonym">Neptunus trituberculatus</name>
    <dbReference type="NCBI Taxonomy" id="210409"/>
    <lineage>
        <taxon>Eukaryota</taxon>
        <taxon>Metazoa</taxon>
        <taxon>Ecdysozoa</taxon>
        <taxon>Arthropoda</taxon>
        <taxon>Crustacea</taxon>
        <taxon>Multicrustacea</taxon>
        <taxon>Malacostraca</taxon>
        <taxon>Eumalacostraca</taxon>
        <taxon>Eucarida</taxon>
        <taxon>Decapoda</taxon>
        <taxon>Pleocyemata</taxon>
        <taxon>Brachyura</taxon>
        <taxon>Eubrachyura</taxon>
        <taxon>Portunoidea</taxon>
        <taxon>Portunidae</taxon>
        <taxon>Portuninae</taxon>
        <taxon>Portunus</taxon>
    </lineage>
</organism>
<comment type="caution">
    <text evidence="1">The sequence shown here is derived from an EMBL/GenBank/DDBJ whole genome shotgun (WGS) entry which is preliminary data.</text>
</comment>
<protein>
    <submittedName>
        <fullName evidence="1">Uncharacterized protein</fullName>
    </submittedName>
</protein>
<proteinExistence type="predicted"/>
<sequence length="43" mass="4920">MTIAMKLNHHKYSIFTSNNTLHRGKQSLESGSCLIERLLANNF</sequence>
<accession>A0A5B7HPN1</accession>
<reference evidence="1 2" key="1">
    <citation type="submission" date="2019-05" db="EMBL/GenBank/DDBJ databases">
        <title>Another draft genome of Portunus trituberculatus and its Hox gene families provides insights of decapod evolution.</title>
        <authorList>
            <person name="Jeong J.-H."/>
            <person name="Song I."/>
            <person name="Kim S."/>
            <person name="Choi T."/>
            <person name="Kim D."/>
            <person name="Ryu S."/>
            <person name="Kim W."/>
        </authorList>
    </citation>
    <scope>NUCLEOTIDE SEQUENCE [LARGE SCALE GENOMIC DNA]</scope>
    <source>
        <tissue evidence="1">Muscle</tissue>
    </source>
</reference>